<dbReference type="RefSeq" id="WP_321398483.1">
    <property type="nucleotide sequence ID" value="NZ_CP139487.1"/>
</dbReference>
<dbReference type="Gene3D" id="1.10.530.10">
    <property type="match status" value="1"/>
</dbReference>
<dbReference type="CDD" id="cd16896">
    <property type="entry name" value="LT_Slt70-like"/>
    <property type="match status" value="1"/>
</dbReference>
<name>A0AAX4HT57_9BACT</name>
<dbReference type="PANTHER" id="PTHR37423">
    <property type="entry name" value="SOLUBLE LYTIC MUREIN TRANSGLYCOSYLASE-RELATED"/>
    <property type="match status" value="1"/>
</dbReference>
<reference evidence="4 5" key="1">
    <citation type="submission" date="2023-11" db="EMBL/GenBank/DDBJ databases">
        <title>Peredibacter starrii A3.12.</title>
        <authorList>
            <person name="Mitchell R.J."/>
        </authorList>
    </citation>
    <scope>NUCLEOTIDE SEQUENCE [LARGE SCALE GENOMIC DNA]</scope>
    <source>
        <strain evidence="4 5">A3.12</strain>
    </source>
</reference>
<feature type="domain" description="Transglycosylase SLT" evidence="3">
    <location>
        <begin position="120"/>
        <end position="252"/>
    </location>
</feature>
<comment type="similarity">
    <text evidence="1">Belongs to the transglycosylase Slt family.</text>
</comment>
<evidence type="ECO:0000256" key="1">
    <source>
        <dbReference type="ARBA" id="ARBA00007734"/>
    </source>
</evidence>
<keyword evidence="2" id="KW-1133">Transmembrane helix</keyword>
<evidence type="ECO:0000256" key="2">
    <source>
        <dbReference type="SAM" id="Phobius"/>
    </source>
</evidence>
<feature type="transmembrane region" description="Helical" evidence="2">
    <location>
        <begin position="34"/>
        <end position="53"/>
    </location>
</feature>
<dbReference type="KEGG" id="psti:SOO65_06295"/>
<dbReference type="Pfam" id="PF01464">
    <property type="entry name" value="SLT"/>
    <property type="match status" value="1"/>
</dbReference>
<evidence type="ECO:0000313" key="4">
    <source>
        <dbReference type="EMBL" id="WPU66353.1"/>
    </source>
</evidence>
<dbReference type="SUPFAM" id="SSF53955">
    <property type="entry name" value="Lysozyme-like"/>
    <property type="match status" value="1"/>
</dbReference>
<dbReference type="EMBL" id="CP139487">
    <property type="protein sequence ID" value="WPU66353.1"/>
    <property type="molecule type" value="Genomic_DNA"/>
</dbReference>
<keyword evidence="2" id="KW-0472">Membrane</keyword>
<dbReference type="InterPro" id="IPR008258">
    <property type="entry name" value="Transglycosylase_SLT_dom_1"/>
</dbReference>
<protein>
    <submittedName>
        <fullName evidence="4">Lytic transglycosylase domain-containing protein</fullName>
    </submittedName>
</protein>
<dbReference type="InterPro" id="IPR023346">
    <property type="entry name" value="Lysozyme-like_dom_sf"/>
</dbReference>
<evidence type="ECO:0000259" key="3">
    <source>
        <dbReference type="Pfam" id="PF01464"/>
    </source>
</evidence>
<accession>A0AAX4HT57</accession>
<dbReference type="Proteomes" id="UP001324634">
    <property type="component" value="Chromosome"/>
</dbReference>
<evidence type="ECO:0000313" key="5">
    <source>
        <dbReference type="Proteomes" id="UP001324634"/>
    </source>
</evidence>
<proteinExistence type="inferred from homology"/>
<sequence length="281" mass="32805">MEQTTGETSVLKTLGVSAEEKPKKSFFSSFFSTYKIPLFSLVLFGSFAMRALYPETFHFGFKRQKTYRFKSDSLGFFIGDISFFMNNSYDEAEARIVELFPPKIQKKVKKVIRPVLILCEKHQLDPFWVLSVMWTESHFKHEATSKKGARGLMQMMPQTYMETLAEMKEKGIFLESDRGEDYLRYQYGQSFYDMGYSPLVGKLRNLEVGIYYLKGLLEAFNNNHYYATVAYNMGPYWTKSQLKNNMPVGKNNHYLNKVLKAYYHITKTLSQNSNVTFIPRI</sequence>
<gene>
    <name evidence="4" type="ORF">SOO65_06295</name>
</gene>
<organism evidence="4 5">
    <name type="scientific">Peredibacter starrii</name>
    <dbReference type="NCBI Taxonomy" id="28202"/>
    <lineage>
        <taxon>Bacteria</taxon>
        <taxon>Pseudomonadati</taxon>
        <taxon>Bdellovibrionota</taxon>
        <taxon>Bacteriovoracia</taxon>
        <taxon>Bacteriovoracales</taxon>
        <taxon>Bacteriovoracaceae</taxon>
        <taxon>Peredibacter</taxon>
    </lineage>
</organism>
<keyword evidence="5" id="KW-1185">Reference proteome</keyword>
<dbReference type="AlphaFoldDB" id="A0AAX4HT57"/>
<keyword evidence="2" id="KW-0812">Transmembrane</keyword>
<dbReference type="PANTHER" id="PTHR37423:SF2">
    <property type="entry name" value="MEMBRANE-BOUND LYTIC MUREIN TRANSGLYCOSYLASE C"/>
    <property type="match status" value="1"/>
</dbReference>